<organism evidence="1 2">
    <name type="scientific">Diphasiastrum complanatum</name>
    <name type="common">Issler's clubmoss</name>
    <name type="synonym">Lycopodium complanatum</name>
    <dbReference type="NCBI Taxonomy" id="34168"/>
    <lineage>
        <taxon>Eukaryota</taxon>
        <taxon>Viridiplantae</taxon>
        <taxon>Streptophyta</taxon>
        <taxon>Embryophyta</taxon>
        <taxon>Tracheophyta</taxon>
        <taxon>Lycopodiopsida</taxon>
        <taxon>Lycopodiales</taxon>
        <taxon>Lycopodiaceae</taxon>
        <taxon>Lycopodioideae</taxon>
        <taxon>Diphasiastrum</taxon>
    </lineage>
</organism>
<name>A0ACC2BMN0_DIPCM</name>
<dbReference type="Proteomes" id="UP001162992">
    <property type="component" value="Chromosome 14"/>
</dbReference>
<reference evidence="2" key="1">
    <citation type="journal article" date="2024" name="Proc. Natl. Acad. Sci. U.S.A.">
        <title>Extraordinary preservation of gene collinearity over three hundred million years revealed in homosporous lycophytes.</title>
        <authorList>
            <person name="Li C."/>
            <person name="Wickell D."/>
            <person name="Kuo L.Y."/>
            <person name="Chen X."/>
            <person name="Nie B."/>
            <person name="Liao X."/>
            <person name="Peng D."/>
            <person name="Ji J."/>
            <person name="Jenkins J."/>
            <person name="Williams M."/>
            <person name="Shu S."/>
            <person name="Plott C."/>
            <person name="Barry K."/>
            <person name="Rajasekar S."/>
            <person name="Grimwood J."/>
            <person name="Han X."/>
            <person name="Sun S."/>
            <person name="Hou Z."/>
            <person name="He W."/>
            <person name="Dai G."/>
            <person name="Sun C."/>
            <person name="Schmutz J."/>
            <person name="Leebens-Mack J.H."/>
            <person name="Li F.W."/>
            <person name="Wang L."/>
        </authorList>
    </citation>
    <scope>NUCLEOTIDE SEQUENCE [LARGE SCALE GENOMIC DNA]</scope>
    <source>
        <strain evidence="2">cv. PW_Plant_1</strain>
    </source>
</reference>
<gene>
    <name evidence="1" type="ORF">O6H91_14G029400</name>
</gene>
<keyword evidence="2" id="KW-1185">Reference proteome</keyword>
<proteinExistence type="predicted"/>
<comment type="caution">
    <text evidence="1">The sequence shown here is derived from an EMBL/GenBank/DDBJ whole genome shotgun (WGS) entry which is preliminary data.</text>
</comment>
<sequence>MPAPNSFTFTQQEEVNDPQQLLPIDITYSKLAAFPSHWLEDRRKIPVDWRKKITSIRSRIATGLPVLPRDLDPWLLTLTPENTGYLEARRARDILIEKTPETRNLFGRLSGVVGEWDGIVHAYEKDWLYLGEGAQIMVQNVTYEIPFQKKLITRLQQQQADVDRKEAEFKRNAAVSASKYMQACQEFGIQGKNIRLELLENTKVLPSLLGEIVEALCSTLVGQASQYYQAFVDYAHTEDGADSKPVLPTLAQLRAHPPKLVNNSELSDIQTAETDDHVSDVTNCATFQQEADDTIVVLDRGSTGTSDVTQSNNGYTTEFHNSDISQVGSEPLLNTLTDKERDEKSEAGGDLSQIVWDIDLDAEVMPESEENAIGDSSGIDWDIEVEENPSQHDELLQGMQEQSTSRPSGESQLSQAILGPFSFFADINYRNKILDNLFELVAFINQRIQAMESSETSALQSQVQAVAPSALQQFGFDALKEMATELVKVLNLLTNRRTRDFLMILTSSRFLDRLEDSLMQKKKNETKLLESLKDLGQKRLELRNTLSSIWPKQEAAIARTRQVKHLVEQTLFAQYDKRPVNIIGEINTILGHA</sequence>
<evidence type="ECO:0000313" key="2">
    <source>
        <dbReference type="Proteomes" id="UP001162992"/>
    </source>
</evidence>
<evidence type="ECO:0000313" key="1">
    <source>
        <dbReference type="EMBL" id="KAJ7531027.1"/>
    </source>
</evidence>
<protein>
    <submittedName>
        <fullName evidence="1">Uncharacterized protein</fullName>
    </submittedName>
</protein>
<dbReference type="EMBL" id="CM055105">
    <property type="protein sequence ID" value="KAJ7531027.1"/>
    <property type="molecule type" value="Genomic_DNA"/>
</dbReference>
<accession>A0ACC2BMN0</accession>